<gene>
    <name evidence="2" type="ORF">ENV60_10050</name>
</gene>
<dbReference type="PANTHER" id="PTHR42754">
    <property type="entry name" value="ENDOGLUCANASE"/>
    <property type="match status" value="1"/>
</dbReference>
<comment type="caution">
    <text evidence="2">The sequence shown here is derived from an EMBL/GenBank/DDBJ whole genome shotgun (WGS) entry which is preliminary data.</text>
</comment>
<organism evidence="2">
    <name type="scientific">candidate division WOR-3 bacterium</name>
    <dbReference type="NCBI Taxonomy" id="2052148"/>
    <lineage>
        <taxon>Bacteria</taxon>
        <taxon>Bacteria division WOR-3</taxon>
    </lineage>
</organism>
<evidence type="ECO:0000259" key="1">
    <source>
        <dbReference type="Pfam" id="PF18962"/>
    </source>
</evidence>
<proteinExistence type="predicted"/>
<evidence type="ECO:0000313" key="2">
    <source>
        <dbReference type="EMBL" id="HGV98616.1"/>
    </source>
</evidence>
<protein>
    <submittedName>
        <fullName evidence="2">T9SS type A sorting domain-containing protein</fullName>
    </submittedName>
</protein>
<feature type="domain" description="Secretion system C-terminal sorting" evidence="1">
    <location>
        <begin position="450"/>
        <end position="530"/>
    </location>
</feature>
<dbReference type="AlphaFoldDB" id="A0A7C4XLV0"/>
<dbReference type="Pfam" id="PF18962">
    <property type="entry name" value="Por_Secre_tail"/>
    <property type="match status" value="1"/>
</dbReference>
<dbReference type="EMBL" id="DTGZ01000192">
    <property type="protein sequence ID" value="HGV98616.1"/>
    <property type="molecule type" value="Genomic_DNA"/>
</dbReference>
<accession>A0A7C4XLV0</accession>
<dbReference type="PANTHER" id="PTHR42754:SF1">
    <property type="entry name" value="LIPOPROTEIN"/>
    <property type="match status" value="1"/>
</dbReference>
<sequence>MILYFIIFWPPNGIPVYAGDSSQVYPLIVNDTLGGVYIAWSDNRSGEYDIYAQRIDSTGNLCWFPEGRVICDAPGHQFCVQAVNDTRGGAILCWLDARSNNNFDLYAQRVDENGNLLWPQSGAIICNAPSSQFFLTAVSDANGGIIAAWQDYRGLDNDIYVQHLDSLGNILWQSSGMPICIAPGHQERPVIIGLNNNRYLVIWEDKRNGDYDLYGQILDQNGTIYWQENGKKLCYLFANQFSPRTVSVDTNDFIVVWEDCRNGDIDLYAQKFNYNGDALWDSNGVGIGLGLDYQRDAQLVPDGLGGIFISWEDGRQYPSLIHCQHLNGEGTKLWGEDGIIVTPPTWLFHYPRMVSNGMGGVLIQWSWVNGEETYAQNLDSLGNFLWPDPVPVCTLKNNSELKIVSDGMGGFYSTWQHVDSNIDIDIYLQRIYGNTGISEKDVQKTYNFMIFPSPFKNHLTIKFAPPNSQSEISLKIYDVSGRLVKQFNHLTNYQSSVVWCGDDMLGRKLPQGIYFVRLEADGSSETKKVVLMR</sequence>
<name>A0A7C4XLV0_UNCW3</name>
<dbReference type="NCBIfam" id="TIGR04183">
    <property type="entry name" value="Por_Secre_tail"/>
    <property type="match status" value="1"/>
</dbReference>
<dbReference type="InterPro" id="IPR026444">
    <property type="entry name" value="Secre_tail"/>
</dbReference>
<reference evidence="2" key="1">
    <citation type="journal article" date="2020" name="mSystems">
        <title>Genome- and Community-Level Interaction Insights into Carbon Utilization and Element Cycling Functions of Hydrothermarchaeota in Hydrothermal Sediment.</title>
        <authorList>
            <person name="Zhou Z."/>
            <person name="Liu Y."/>
            <person name="Xu W."/>
            <person name="Pan J."/>
            <person name="Luo Z.H."/>
            <person name="Li M."/>
        </authorList>
    </citation>
    <scope>NUCLEOTIDE SEQUENCE [LARGE SCALE GENOMIC DNA]</scope>
    <source>
        <strain evidence="2">SpSt-774</strain>
    </source>
</reference>
<dbReference type="Gene3D" id="2.60.40.4070">
    <property type="match status" value="1"/>
</dbReference>